<proteinExistence type="predicted"/>
<reference evidence="1 2" key="1">
    <citation type="journal article" date="2024" name="Commun. Biol.">
        <title>Comparative genomic analysis of thermophilic fungi reveals convergent evolutionary adaptations and gene losses.</title>
        <authorList>
            <person name="Steindorff A.S."/>
            <person name="Aguilar-Pontes M.V."/>
            <person name="Robinson A.J."/>
            <person name="Andreopoulos B."/>
            <person name="LaButti K."/>
            <person name="Kuo A."/>
            <person name="Mondo S."/>
            <person name="Riley R."/>
            <person name="Otillar R."/>
            <person name="Haridas S."/>
            <person name="Lipzen A."/>
            <person name="Grimwood J."/>
            <person name="Schmutz J."/>
            <person name="Clum A."/>
            <person name="Reid I.D."/>
            <person name="Moisan M.C."/>
            <person name="Butler G."/>
            <person name="Nguyen T.T.M."/>
            <person name="Dewar K."/>
            <person name="Conant G."/>
            <person name="Drula E."/>
            <person name="Henrissat B."/>
            <person name="Hansel C."/>
            <person name="Singer S."/>
            <person name="Hutchinson M.I."/>
            <person name="de Vries R.P."/>
            <person name="Natvig D.O."/>
            <person name="Powell A.J."/>
            <person name="Tsang A."/>
            <person name="Grigoriev I.V."/>
        </authorList>
    </citation>
    <scope>NUCLEOTIDE SEQUENCE [LARGE SCALE GENOMIC DNA]</scope>
    <source>
        <strain evidence="1 2">CBS 494.80</strain>
    </source>
</reference>
<name>A0ABR4BTS7_9HELO</name>
<protein>
    <submittedName>
        <fullName evidence="1">Uncharacterized protein</fullName>
    </submittedName>
</protein>
<accession>A0ABR4BTS7</accession>
<dbReference type="EMBL" id="JAZHXI010000021">
    <property type="protein sequence ID" value="KAL2060767.1"/>
    <property type="molecule type" value="Genomic_DNA"/>
</dbReference>
<organism evidence="1 2">
    <name type="scientific">Oculimacula yallundae</name>
    <dbReference type="NCBI Taxonomy" id="86028"/>
    <lineage>
        <taxon>Eukaryota</taxon>
        <taxon>Fungi</taxon>
        <taxon>Dikarya</taxon>
        <taxon>Ascomycota</taxon>
        <taxon>Pezizomycotina</taxon>
        <taxon>Leotiomycetes</taxon>
        <taxon>Helotiales</taxon>
        <taxon>Ploettnerulaceae</taxon>
        <taxon>Oculimacula</taxon>
    </lineage>
</organism>
<gene>
    <name evidence="1" type="ORF">VTL71DRAFT_9409</name>
</gene>
<keyword evidence="2" id="KW-1185">Reference proteome</keyword>
<dbReference type="Proteomes" id="UP001595075">
    <property type="component" value="Unassembled WGS sequence"/>
</dbReference>
<evidence type="ECO:0000313" key="1">
    <source>
        <dbReference type="EMBL" id="KAL2060767.1"/>
    </source>
</evidence>
<sequence>MALFLKATSSSA</sequence>
<evidence type="ECO:0000313" key="2">
    <source>
        <dbReference type="Proteomes" id="UP001595075"/>
    </source>
</evidence>
<comment type="caution">
    <text evidence="1">The sequence shown here is derived from an EMBL/GenBank/DDBJ whole genome shotgun (WGS) entry which is preliminary data.</text>
</comment>